<comment type="caution">
    <text evidence="2">The sequence shown here is derived from an EMBL/GenBank/DDBJ whole genome shotgun (WGS) entry which is preliminary data.</text>
</comment>
<keyword evidence="3" id="KW-1185">Reference proteome</keyword>
<feature type="transmembrane region" description="Helical" evidence="1">
    <location>
        <begin position="43"/>
        <end position="70"/>
    </location>
</feature>
<dbReference type="AlphaFoldDB" id="A0AAD7VZJ5"/>
<organism evidence="2 3">
    <name type="scientific">Aldrovandia affinis</name>
    <dbReference type="NCBI Taxonomy" id="143900"/>
    <lineage>
        <taxon>Eukaryota</taxon>
        <taxon>Metazoa</taxon>
        <taxon>Chordata</taxon>
        <taxon>Craniata</taxon>
        <taxon>Vertebrata</taxon>
        <taxon>Euteleostomi</taxon>
        <taxon>Actinopterygii</taxon>
        <taxon>Neopterygii</taxon>
        <taxon>Teleostei</taxon>
        <taxon>Notacanthiformes</taxon>
        <taxon>Halosauridae</taxon>
        <taxon>Aldrovandia</taxon>
    </lineage>
</organism>
<name>A0AAD7VZJ5_9TELE</name>
<keyword evidence="1" id="KW-1133">Transmembrane helix</keyword>
<reference evidence="2" key="1">
    <citation type="journal article" date="2023" name="Science">
        <title>Genome structures resolve the early diversification of teleost fishes.</title>
        <authorList>
            <person name="Parey E."/>
            <person name="Louis A."/>
            <person name="Montfort J."/>
            <person name="Bouchez O."/>
            <person name="Roques C."/>
            <person name="Iampietro C."/>
            <person name="Lluch J."/>
            <person name="Castinel A."/>
            <person name="Donnadieu C."/>
            <person name="Desvignes T."/>
            <person name="Floi Bucao C."/>
            <person name="Jouanno E."/>
            <person name="Wen M."/>
            <person name="Mejri S."/>
            <person name="Dirks R."/>
            <person name="Jansen H."/>
            <person name="Henkel C."/>
            <person name="Chen W.J."/>
            <person name="Zahm M."/>
            <person name="Cabau C."/>
            <person name="Klopp C."/>
            <person name="Thompson A.W."/>
            <person name="Robinson-Rechavi M."/>
            <person name="Braasch I."/>
            <person name="Lecointre G."/>
            <person name="Bobe J."/>
            <person name="Postlethwait J.H."/>
            <person name="Berthelot C."/>
            <person name="Roest Crollius H."/>
            <person name="Guiguen Y."/>
        </authorList>
    </citation>
    <scope>NUCLEOTIDE SEQUENCE</scope>
    <source>
        <strain evidence="2">NC1722</strain>
    </source>
</reference>
<keyword evidence="1" id="KW-0472">Membrane</keyword>
<gene>
    <name evidence="2" type="ORF">AAFF_G00323670</name>
</gene>
<protein>
    <submittedName>
        <fullName evidence="2">Uncharacterized protein</fullName>
    </submittedName>
</protein>
<accession>A0AAD7VZJ5</accession>
<evidence type="ECO:0000313" key="2">
    <source>
        <dbReference type="EMBL" id="KAJ8367250.1"/>
    </source>
</evidence>
<dbReference type="EMBL" id="JAINUG010000492">
    <property type="protein sequence ID" value="KAJ8367250.1"/>
    <property type="molecule type" value="Genomic_DNA"/>
</dbReference>
<proteinExistence type="predicted"/>
<sequence>MRELLIRFSWKTISRRLLGSNNCVCSSPVWAKSKTVMARTSTVVILFCFWTFIECTVLTACWMCMFNGMFNCMHL</sequence>
<evidence type="ECO:0000313" key="3">
    <source>
        <dbReference type="Proteomes" id="UP001221898"/>
    </source>
</evidence>
<keyword evidence="1" id="KW-0812">Transmembrane</keyword>
<evidence type="ECO:0000256" key="1">
    <source>
        <dbReference type="SAM" id="Phobius"/>
    </source>
</evidence>
<dbReference type="Proteomes" id="UP001221898">
    <property type="component" value="Unassembled WGS sequence"/>
</dbReference>